<feature type="transmembrane region" description="Helical" evidence="1">
    <location>
        <begin position="12"/>
        <end position="29"/>
    </location>
</feature>
<feature type="transmembrane region" description="Helical" evidence="1">
    <location>
        <begin position="134"/>
        <end position="152"/>
    </location>
</feature>
<dbReference type="InterPro" id="IPR006976">
    <property type="entry name" value="VanZ-like"/>
</dbReference>
<protein>
    <recommendedName>
        <fullName evidence="2">VanZ-like domain-containing protein</fullName>
    </recommendedName>
</protein>
<feature type="transmembrane region" description="Helical" evidence="1">
    <location>
        <begin position="102"/>
        <end position="122"/>
    </location>
</feature>
<dbReference type="PIRSF" id="PIRSF019083">
    <property type="entry name" value="UCP019083_VanZ"/>
    <property type="match status" value="1"/>
</dbReference>
<dbReference type="NCBIfam" id="NF037970">
    <property type="entry name" value="vanZ_1"/>
    <property type="match status" value="1"/>
</dbReference>
<keyword evidence="1" id="KW-0472">Membrane</keyword>
<dbReference type="EMBL" id="NOJY02000005">
    <property type="protein sequence ID" value="RDY28680.1"/>
    <property type="molecule type" value="Genomic_DNA"/>
</dbReference>
<evidence type="ECO:0000313" key="4">
    <source>
        <dbReference type="Proteomes" id="UP000215694"/>
    </source>
</evidence>
<feature type="domain" description="VanZ-like" evidence="2">
    <location>
        <begin position="15"/>
        <end position="150"/>
    </location>
</feature>
<dbReference type="InterPro" id="IPR016747">
    <property type="entry name" value="Phosphotransbutyrylase"/>
</dbReference>
<feature type="transmembrane region" description="Helical" evidence="1">
    <location>
        <begin position="78"/>
        <end position="95"/>
    </location>
</feature>
<organism evidence="3 4">
    <name type="scientific">Romboutsia weinsteinii</name>
    <dbReference type="NCBI Taxonomy" id="2020949"/>
    <lineage>
        <taxon>Bacteria</taxon>
        <taxon>Bacillati</taxon>
        <taxon>Bacillota</taxon>
        <taxon>Clostridia</taxon>
        <taxon>Peptostreptococcales</taxon>
        <taxon>Peptostreptococcaceae</taxon>
        <taxon>Romboutsia</taxon>
    </lineage>
</organism>
<name>A0A371J7C5_9FIRM</name>
<gene>
    <name evidence="3" type="ORF">CHL78_003850</name>
</gene>
<keyword evidence="1" id="KW-0812">Transmembrane</keyword>
<comment type="caution">
    <text evidence="3">The sequence shown here is derived from an EMBL/GenBank/DDBJ whole genome shotgun (WGS) entry which is preliminary data.</text>
</comment>
<dbReference type="Proteomes" id="UP000215694">
    <property type="component" value="Unassembled WGS sequence"/>
</dbReference>
<reference evidence="3 4" key="1">
    <citation type="journal article" date="2017" name="Genome Announc.">
        <title>Draft Genome Sequence of Romboutsia weinsteinii sp. nov. Strain CCRI-19649(T) Isolated from Surface Water.</title>
        <authorList>
            <person name="Maheux A.F."/>
            <person name="Boudreau D.K."/>
            <person name="Berube E."/>
            <person name="Boissinot M."/>
            <person name="Cantin P."/>
            <person name="Raymond F."/>
            <person name="Corbeil J."/>
            <person name="Omar R.F."/>
            <person name="Bergeron M.G."/>
        </authorList>
    </citation>
    <scope>NUCLEOTIDE SEQUENCE [LARGE SCALE GENOMIC DNA]</scope>
    <source>
        <strain evidence="3 4">CCRI-19649</strain>
    </source>
</reference>
<dbReference type="Pfam" id="PF04892">
    <property type="entry name" value="VanZ"/>
    <property type="match status" value="1"/>
</dbReference>
<evidence type="ECO:0000313" key="3">
    <source>
        <dbReference type="EMBL" id="RDY28680.1"/>
    </source>
</evidence>
<sequence length="160" mass="18123">MLGGDGLNKKTIILIAIVLLWMGVIYNYSDKNGKESKLSSDRVIKAVEVVGKTSLADKKNSKMTDIRYIRLVRKSAHIMSYLILAVLVFMASYEIKKSINKSIWYSFIISTLYAMSDEYHQYFVPGRSASIKDVGIDMIGIILGIILIYTIYKKVKKVNL</sequence>
<keyword evidence="1" id="KW-1133">Transmembrane helix</keyword>
<evidence type="ECO:0000259" key="2">
    <source>
        <dbReference type="Pfam" id="PF04892"/>
    </source>
</evidence>
<accession>A0A371J7C5</accession>
<evidence type="ECO:0000256" key="1">
    <source>
        <dbReference type="SAM" id="Phobius"/>
    </source>
</evidence>
<proteinExistence type="predicted"/>
<keyword evidence="4" id="KW-1185">Reference proteome</keyword>
<dbReference type="AlphaFoldDB" id="A0A371J7C5"/>